<protein>
    <submittedName>
        <fullName evidence="2">Uncharacterized protein</fullName>
    </submittedName>
</protein>
<evidence type="ECO:0000256" key="1">
    <source>
        <dbReference type="SAM" id="MobiDB-lite"/>
    </source>
</evidence>
<sequence length="309" mass="34932">MLSEGEIETERLRDEQGCERHIDVGAVEIERISGRHHETYHRLGTAEPFELLHEGGKRAFRRRCAQHDQQFILDVGKEFEDRETDNSGDDAKHHDHEERCREIERRDEADQIKDGPRAEFADGEGHRAKSADRRRLHHDGDDAENPMRRIVDEGTQGVTAFAKAHEGKAEQDRKQQHLQDLATCEGADHRVGDDVKKEVDALLGLGLLGVIGHRLRIGHRAAKAHARAHQVSDGEPDNQCESRDDLEIDQRLDADPPDLLEVAGAGDTVHDNAEHDRRNDHRNQFQEGVAEDLQADGKFGRGHSQHNSQ</sequence>
<evidence type="ECO:0000313" key="2">
    <source>
        <dbReference type="EMBL" id="OIQ67277.1"/>
    </source>
</evidence>
<reference evidence="2" key="1">
    <citation type="submission" date="2016-10" db="EMBL/GenBank/DDBJ databases">
        <title>Sequence of Gallionella enrichment culture.</title>
        <authorList>
            <person name="Poehlein A."/>
            <person name="Muehling M."/>
            <person name="Daniel R."/>
        </authorList>
    </citation>
    <scope>NUCLEOTIDE SEQUENCE</scope>
</reference>
<accession>A0A1J5PUR4</accession>
<feature type="compositionally biased region" description="Basic residues" evidence="1">
    <location>
        <begin position="300"/>
        <end position="309"/>
    </location>
</feature>
<feature type="compositionally biased region" description="Basic and acidic residues" evidence="1">
    <location>
        <begin position="268"/>
        <end position="284"/>
    </location>
</feature>
<organism evidence="2">
    <name type="scientific">mine drainage metagenome</name>
    <dbReference type="NCBI Taxonomy" id="410659"/>
    <lineage>
        <taxon>unclassified sequences</taxon>
        <taxon>metagenomes</taxon>
        <taxon>ecological metagenomes</taxon>
    </lineage>
</organism>
<feature type="region of interest" description="Disordered" evidence="1">
    <location>
        <begin position="255"/>
        <end position="309"/>
    </location>
</feature>
<gene>
    <name evidence="2" type="ORF">GALL_511450</name>
</gene>
<dbReference type="EMBL" id="MLJW01006035">
    <property type="protein sequence ID" value="OIQ67277.1"/>
    <property type="molecule type" value="Genomic_DNA"/>
</dbReference>
<feature type="region of interest" description="Disordered" evidence="1">
    <location>
        <begin position="76"/>
        <end position="149"/>
    </location>
</feature>
<name>A0A1J5PUR4_9ZZZZ</name>
<comment type="caution">
    <text evidence="2">The sequence shown here is derived from an EMBL/GenBank/DDBJ whole genome shotgun (WGS) entry which is preliminary data.</text>
</comment>
<feature type="compositionally biased region" description="Basic and acidic residues" evidence="1">
    <location>
        <begin position="89"/>
        <end position="133"/>
    </location>
</feature>
<dbReference type="AlphaFoldDB" id="A0A1J5PUR4"/>
<proteinExistence type="predicted"/>